<evidence type="ECO:0000256" key="1">
    <source>
        <dbReference type="ARBA" id="ARBA00001936"/>
    </source>
</evidence>
<dbReference type="GeneID" id="108670883"/>
<evidence type="ECO:0000313" key="13">
    <source>
        <dbReference type="Proteomes" id="UP000694843"/>
    </source>
</evidence>
<gene>
    <name evidence="14" type="primary">LOC108670883</name>
</gene>
<evidence type="ECO:0000256" key="6">
    <source>
        <dbReference type="ARBA" id="ARBA00022679"/>
    </source>
</evidence>
<protein>
    <recommendedName>
        <fullName evidence="12">DNA primase</fullName>
        <ecNumber evidence="12">2.7.7.-</ecNumber>
    </recommendedName>
</protein>
<dbReference type="Proteomes" id="UP000694843">
    <property type="component" value="Unplaced"/>
</dbReference>
<keyword evidence="4 12" id="KW-0240">DNA-directed RNA polymerase</keyword>
<evidence type="ECO:0000256" key="4">
    <source>
        <dbReference type="ARBA" id="ARBA00022478"/>
    </source>
</evidence>
<organism evidence="13 14">
    <name type="scientific">Hyalella azteca</name>
    <name type="common">Amphipod</name>
    <dbReference type="NCBI Taxonomy" id="294128"/>
    <lineage>
        <taxon>Eukaryota</taxon>
        <taxon>Metazoa</taxon>
        <taxon>Ecdysozoa</taxon>
        <taxon>Arthropoda</taxon>
        <taxon>Crustacea</taxon>
        <taxon>Multicrustacea</taxon>
        <taxon>Malacostraca</taxon>
        <taxon>Eumalacostraca</taxon>
        <taxon>Peracarida</taxon>
        <taxon>Amphipoda</taxon>
        <taxon>Senticaudata</taxon>
        <taxon>Talitrida</taxon>
        <taxon>Talitroidea</taxon>
        <taxon>Hyalellidae</taxon>
        <taxon>Hyalella</taxon>
    </lineage>
</organism>
<evidence type="ECO:0000256" key="7">
    <source>
        <dbReference type="ARBA" id="ARBA00022695"/>
    </source>
</evidence>
<dbReference type="GO" id="GO:0046872">
    <property type="term" value="F:metal ion binding"/>
    <property type="evidence" value="ECO:0007669"/>
    <property type="project" value="UniProtKB-KW"/>
</dbReference>
<evidence type="ECO:0000256" key="10">
    <source>
        <dbReference type="ARBA" id="ARBA00022833"/>
    </source>
</evidence>
<evidence type="ECO:0000256" key="11">
    <source>
        <dbReference type="ARBA" id="ARBA00023163"/>
    </source>
</evidence>
<comment type="cofactor">
    <cofactor evidence="1">
        <name>Mn(2+)</name>
        <dbReference type="ChEBI" id="CHEBI:29035"/>
    </cofactor>
</comment>
<comment type="cofactor">
    <cofactor evidence="2">
        <name>Mg(2+)</name>
        <dbReference type="ChEBI" id="CHEBI:18420"/>
    </cofactor>
</comment>
<dbReference type="SUPFAM" id="SSF56747">
    <property type="entry name" value="Prim-pol domain"/>
    <property type="match status" value="1"/>
</dbReference>
<dbReference type="KEGG" id="hazt:108670883"/>
<dbReference type="OMA" id="NVTRGFN"/>
<keyword evidence="7" id="KW-0548">Nucleotidyltransferase</keyword>
<dbReference type="InterPro" id="IPR002755">
    <property type="entry name" value="DNA_primase_S"/>
</dbReference>
<keyword evidence="9" id="KW-0479">Metal-binding</keyword>
<dbReference type="CDD" id="cd04860">
    <property type="entry name" value="AE_Prim_S"/>
    <property type="match status" value="1"/>
</dbReference>
<reference evidence="14" key="1">
    <citation type="submission" date="2025-08" db="UniProtKB">
        <authorList>
            <consortium name="RefSeq"/>
        </authorList>
    </citation>
    <scope>IDENTIFICATION</scope>
    <source>
        <tissue evidence="14">Whole organism</tissue>
    </source>
</reference>
<dbReference type="InterPro" id="IPR014052">
    <property type="entry name" value="DNA_primase_ssu_euk/arc"/>
</dbReference>
<keyword evidence="5 12" id="KW-0639">Primosome</keyword>
<evidence type="ECO:0000256" key="3">
    <source>
        <dbReference type="ARBA" id="ARBA00009762"/>
    </source>
</evidence>
<keyword evidence="6 12" id="KW-0808">Transferase</keyword>
<dbReference type="CTD" id="136033902"/>
<proteinExistence type="inferred from homology"/>
<dbReference type="Gene3D" id="3.90.920.10">
    <property type="entry name" value="DNA primase, PRIM domain"/>
    <property type="match status" value="1"/>
</dbReference>
<keyword evidence="11" id="KW-0804">Transcription</keyword>
<dbReference type="EC" id="2.7.7.-" evidence="12"/>
<keyword evidence="10" id="KW-0862">Zinc</keyword>
<dbReference type="GO" id="GO:0003899">
    <property type="term" value="F:DNA-directed RNA polymerase activity"/>
    <property type="evidence" value="ECO:0007669"/>
    <property type="project" value="InterPro"/>
</dbReference>
<keyword evidence="8 12" id="KW-0235">DNA replication</keyword>
<comment type="similarity">
    <text evidence="3 12">Belongs to the eukaryotic-type primase small subunit family.</text>
</comment>
<dbReference type="RefSeq" id="XP_018013862.1">
    <property type="nucleotide sequence ID" value="XM_018158373.2"/>
</dbReference>
<evidence type="ECO:0000256" key="5">
    <source>
        <dbReference type="ARBA" id="ARBA00022515"/>
    </source>
</evidence>
<evidence type="ECO:0000313" key="14">
    <source>
        <dbReference type="RefSeq" id="XP_018013862.1"/>
    </source>
</evidence>
<evidence type="ECO:0000256" key="9">
    <source>
        <dbReference type="ARBA" id="ARBA00022723"/>
    </source>
</evidence>
<dbReference type="FunFam" id="3.90.920.10:FF:000001">
    <property type="entry name" value="DNA primase"/>
    <property type="match status" value="1"/>
</dbReference>
<accession>A0A8B7NJP0</accession>
<evidence type="ECO:0000256" key="12">
    <source>
        <dbReference type="RuleBase" id="RU003514"/>
    </source>
</evidence>
<dbReference type="GO" id="GO:0006270">
    <property type="term" value="P:DNA replication initiation"/>
    <property type="evidence" value="ECO:0007669"/>
    <property type="project" value="UniProtKB-ARBA"/>
</dbReference>
<dbReference type="Pfam" id="PF01896">
    <property type="entry name" value="DNA_primase_S"/>
    <property type="match status" value="1"/>
</dbReference>
<name>A0A8B7NJP0_HYAAZ</name>
<dbReference type="OrthoDB" id="19606at2759"/>
<evidence type="ECO:0000256" key="8">
    <source>
        <dbReference type="ARBA" id="ARBA00022705"/>
    </source>
</evidence>
<dbReference type="GO" id="GO:0005658">
    <property type="term" value="C:alpha DNA polymerase:primase complex"/>
    <property type="evidence" value="ECO:0007669"/>
    <property type="project" value="UniProtKB-ARBA"/>
</dbReference>
<keyword evidence="13" id="KW-1185">Reference proteome</keyword>
<dbReference type="PANTHER" id="PTHR10536">
    <property type="entry name" value="DNA PRIMASE SMALL SUBUNIT"/>
    <property type="match status" value="1"/>
</dbReference>
<evidence type="ECO:0000256" key="2">
    <source>
        <dbReference type="ARBA" id="ARBA00001946"/>
    </source>
</evidence>
<dbReference type="NCBIfam" id="TIGR00335">
    <property type="entry name" value="primase_sml"/>
    <property type="match status" value="1"/>
</dbReference>
<sequence length="403" mass="45874">MPISTDYSPETLVDVLPIYYKRLFPYSQFYKWLAYGNVDKQYFSHREFSFTLADDIYLRYQSFKDQQEMEKEIQLRCPHKIDIGAVYSFRPKDHRTVPVFTPLQKELVFDIDMTDYDEIRSCCSGAAICTRCWRFMTIAVKVLDAALREDFGYEHILWVYSGRRGVHCWVCDAAARQLSQAARTALAEYLQVVRGGENLTKKVSLNSLHPSLKRAYQLSQSDLACVLEEQNLGDAVLALLPESSVRGELKTAFQKCSSGAQMLATLEAHLEDLHLSKAGYKKGLRPMLLYEIALQLCYPRLDINVSKGLNHLLKSPFCVHPKTGRVCVPFSARDVDSFNPEDVPTVNKLISELDAWEGSDAAGAHYKRTSLAAYVSIFDKFLAGLALENTALRRDKNDELKEF</sequence>
<dbReference type="GO" id="GO:0006269">
    <property type="term" value="P:DNA replication, synthesis of primer"/>
    <property type="evidence" value="ECO:0007669"/>
    <property type="project" value="UniProtKB-KW"/>
</dbReference>
<dbReference type="AlphaFoldDB" id="A0A8B7NJP0"/>